<proteinExistence type="predicted"/>
<comment type="caution">
    <text evidence="1">The sequence shown here is derived from an EMBL/GenBank/DDBJ whole genome shotgun (WGS) entry which is preliminary data.</text>
</comment>
<dbReference type="EMBL" id="JARBHB010000002">
    <property type="protein sequence ID" value="KAJ8892224.1"/>
    <property type="molecule type" value="Genomic_DNA"/>
</dbReference>
<keyword evidence="2" id="KW-1185">Reference proteome</keyword>
<name>A0ABQ9I7J1_9NEOP</name>
<protein>
    <submittedName>
        <fullName evidence="1">Uncharacterized protein</fullName>
    </submittedName>
</protein>
<accession>A0ABQ9I7J1</accession>
<reference evidence="1 2" key="1">
    <citation type="submission" date="2023-02" db="EMBL/GenBank/DDBJ databases">
        <title>LHISI_Scaffold_Assembly.</title>
        <authorList>
            <person name="Stuart O.P."/>
            <person name="Cleave R."/>
            <person name="Magrath M.J.L."/>
            <person name="Mikheyev A.S."/>
        </authorList>
    </citation>
    <scope>NUCLEOTIDE SEQUENCE [LARGE SCALE GENOMIC DNA]</scope>
    <source>
        <strain evidence="1">Daus_M_001</strain>
        <tissue evidence="1">Leg muscle</tissue>
    </source>
</reference>
<evidence type="ECO:0000313" key="2">
    <source>
        <dbReference type="Proteomes" id="UP001159363"/>
    </source>
</evidence>
<sequence>MTDISSMFQLVVVFRCVLPNGQAVERFWQFVNPSGHDAASIALCICIVLDSVVDEHEKAISQSYDGASVRAIIQQQYIYTHTRTLCALLCTPFEFCRSTIYKSKSTSPFIFFPACSPQRIAVFGNMLLVGEFLTLPLQGEILRVKLLTHQNNNQPSWSYSAHVGWSSICILTRSFSHHHDSCGLEKERGNLEEVKIQAEMLVPEQHFNNNNNNKKKFHVNRTVVAKVYDVIANQVKERFSFTTYMLYVFLMPNIFRNTVHLLEHTTKTYPFLDKVCLKTELGVIYK</sequence>
<dbReference type="Proteomes" id="UP001159363">
    <property type="component" value="Chromosome 2"/>
</dbReference>
<organism evidence="1 2">
    <name type="scientific">Dryococelus australis</name>
    <dbReference type="NCBI Taxonomy" id="614101"/>
    <lineage>
        <taxon>Eukaryota</taxon>
        <taxon>Metazoa</taxon>
        <taxon>Ecdysozoa</taxon>
        <taxon>Arthropoda</taxon>
        <taxon>Hexapoda</taxon>
        <taxon>Insecta</taxon>
        <taxon>Pterygota</taxon>
        <taxon>Neoptera</taxon>
        <taxon>Polyneoptera</taxon>
        <taxon>Phasmatodea</taxon>
        <taxon>Verophasmatodea</taxon>
        <taxon>Anareolatae</taxon>
        <taxon>Phasmatidae</taxon>
        <taxon>Eurycanthinae</taxon>
        <taxon>Dryococelus</taxon>
    </lineage>
</organism>
<gene>
    <name evidence="1" type="ORF">PR048_004804</name>
</gene>
<evidence type="ECO:0000313" key="1">
    <source>
        <dbReference type="EMBL" id="KAJ8892224.1"/>
    </source>
</evidence>